<reference evidence="1 2" key="1">
    <citation type="submission" date="2019-08" db="EMBL/GenBank/DDBJ databases">
        <title>100 year-old enigma solved: identification of Planctomyces bekefii, the type genus and species of the phylum Planctomycetes.</title>
        <authorList>
            <person name="Svetlana D.N."/>
            <person name="Overmann J."/>
        </authorList>
    </citation>
    <scope>NUCLEOTIDE SEQUENCE [LARGE SCALE GENOMIC DNA]</scope>
    <source>
        <strain evidence="1">Phe10_nw2017</strain>
    </source>
</reference>
<gene>
    <name evidence="1" type="ORF">E3A20_04160</name>
</gene>
<dbReference type="EMBL" id="SRHE01000047">
    <property type="protein sequence ID" value="TWW11767.1"/>
    <property type="molecule type" value="Genomic_DNA"/>
</dbReference>
<accession>A0A5C6MBN4</accession>
<comment type="caution">
    <text evidence="1">The sequence shown here is derived from an EMBL/GenBank/DDBJ whole genome shotgun (WGS) entry which is preliminary data.</text>
</comment>
<name>A0A5C6MBN4_9PLAN</name>
<protein>
    <submittedName>
        <fullName evidence="1">Uncharacterized protein</fullName>
    </submittedName>
</protein>
<keyword evidence="2" id="KW-1185">Reference proteome</keyword>
<evidence type="ECO:0000313" key="1">
    <source>
        <dbReference type="EMBL" id="TWW11767.1"/>
    </source>
</evidence>
<evidence type="ECO:0000313" key="2">
    <source>
        <dbReference type="Proteomes" id="UP000321083"/>
    </source>
</evidence>
<organism evidence="1 2">
    <name type="scientific">Planctomyces bekefii</name>
    <dbReference type="NCBI Taxonomy" id="1653850"/>
    <lineage>
        <taxon>Bacteria</taxon>
        <taxon>Pseudomonadati</taxon>
        <taxon>Planctomycetota</taxon>
        <taxon>Planctomycetia</taxon>
        <taxon>Planctomycetales</taxon>
        <taxon>Planctomycetaceae</taxon>
        <taxon>Planctomyces</taxon>
    </lineage>
</organism>
<dbReference type="Proteomes" id="UP000321083">
    <property type="component" value="Unassembled WGS sequence"/>
</dbReference>
<proteinExistence type="predicted"/>
<reference evidence="1 2" key="2">
    <citation type="submission" date="2019-08" db="EMBL/GenBank/DDBJ databases">
        <authorList>
            <person name="Henke P."/>
        </authorList>
    </citation>
    <scope>NUCLEOTIDE SEQUENCE [LARGE SCALE GENOMIC DNA]</scope>
    <source>
        <strain evidence="1">Phe10_nw2017</strain>
    </source>
</reference>
<sequence>MHGCLGADVMEGQAVLVFVNDAGRDFAIDDFLEDGHVSTLSGETDAVGT</sequence>
<dbReference type="AlphaFoldDB" id="A0A5C6MBN4"/>